<feature type="repeat" description="RCC1" evidence="2">
    <location>
        <begin position="11"/>
        <end position="62"/>
    </location>
</feature>
<feature type="repeat" description="RCC1" evidence="2">
    <location>
        <begin position="349"/>
        <end position="404"/>
    </location>
</feature>
<keyword evidence="1" id="KW-0677">Repeat</keyword>
<protein>
    <recommendedName>
        <fullName evidence="3">RCC1-like domain-containing protein</fullName>
    </recommendedName>
</protein>
<reference evidence="4 5" key="1">
    <citation type="journal article" date="2014" name="Nat. Commun.">
        <title>Klebsormidium flaccidum genome reveals primary factors for plant terrestrial adaptation.</title>
        <authorList>
            <person name="Hori K."/>
            <person name="Maruyama F."/>
            <person name="Fujisawa T."/>
            <person name="Togashi T."/>
            <person name="Yamamoto N."/>
            <person name="Seo M."/>
            <person name="Sato S."/>
            <person name="Yamada T."/>
            <person name="Mori H."/>
            <person name="Tajima N."/>
            <person name="Moriyama T."/>
            <person name="Ikeuchi M."/>
            <person name="Watanabe M."/>
            <person name="Wada H."/>
            <person name="Kobayashi K."/>
            <person name="Saito M."/>
            <person name="Masuda T."/>
            <person name="Sasaki-Sekimoto Y."/>
            <person name="Mashiguchi K."/>
            <person name="Awai K."/>
            <person name="Shimojima M."/>
            <person name="Masuda S."/>
            <person name="Iwai M."/>
            <person name="Nobusawa T."/>
            <person name="Narise T."/>
            <person name="Kondo S."/>
            <person name="Saito H."/>
            <person name="Sato R."/>
            <person name="Murakawa M."/>
            <person name="Ihara Y."/>
            <person name="Oshima-Yamada Y."/>
            <person name="Ohtaka K."/>
            <person name="Satoh M."/>
            <person name="Sonobe K."/>
            <person name="Ishii M."/>
            <person name="Ohtani R."/>
            <person name="Kanamori-Sato M."/>
            <person name="Honoki R."/>
            <person name="Miyazaki D."/>
            <person name="Mochizuki H."/>
            <person name="Umetsu J."/>
            <person name="Higashi K."/>
            <person name="Shibata D."/>
            <person name="Kamiya Y."/>
            <person name="Sato N."/>
            <person name="Nakamura Y."/>
            <person name="Tabata S."/>
            <person name="Ida S."/>
            <person name="Kurokawa K."/>
            <person name="Ohta H."/>
        </authorList>
    </citation>
    <scope>NUCLEOTIDE SEQUENCE [LARGE SCALE GENOMIC DNA]</scope>
    <source>
        <strain evidence="4 5">NIES-2285</strain>
    </source>
</reference>
<dbReference type="STRING" id="105231.A0A1Y1I086"/>
<organism evidence="4 5">
    <name type="scientific">Klebsormidium nitens</name>
    <name type="common">Green alga</name>
    <name type="synonym">Ulothrix nitens</name>
    <dbReference type="NCBI Taxonomy" id="105231"/>
    <lineage>
        <taxon>Eukaryota</taxon>
        <taxon>Viridiplantae</taxon>
        <taxon>Streptophyta</taxon>
        <taxon>Klebsormidiophyceae</taxon>
        <taxon>Klebsormidiales</taxon>
        <taxon>Klebsormidiaceae</taxon>
        <taxon>Klebsormidium</taxon>
    </lineage>
</organism>
<feature type="repeat" description="RCC1" evidence="2">
    <location>
        <begin position="266"/>
        <end position="348"/>
    </location>
</feature>
<feature type="domain" description="RCC1-like" evidence="3">
    <location>
        <begin position="12"/>
        <end position="400"/>
    </location>
</feature>
<dbReference type="InterPro" id="IPR009091">
    <property type="entry name" value="RCC1/BLIP-II"/>
</dbReference>
<dbReference type="Pfam" id="PF25390">
    <property type="entry name" value="WD40_RLD"/>
    <property type="match status" value="1"/>
</dbReference>
<evidence type="ECO:0000259" key="3">
    <source>
        <dbReference type="Pfam" id="PF25390"/>
    </source>
</evidence>
<dbReference type="InterPro" id="IPR000408">
    <property type="entry name" value="Reg_chr_condens"/>
</dbReference>
<feature type="repeat" description="RCC1" evidence="2">
    <location>
        <begin position="63"/>
        <end position="112"/>
    </location>
</feature>
<evidence type="ECO:0000256" key="2">
    <source>
        <dbReference type="PROSITE-ProRule" id="PRU00235"/>
    </source>
</evidence>
<dbReference type="PANTHER" id="PTHR22870:SF360">
    <property type="entry name" value="ULTRAVIOLET-B RECEPTOR UVR8"/>
    <property type="match status" value="1"/>
</dbReference>
<feature type="repeat" description="RCC1" evidence="2">
    <location>
        <begin position="113"/>
        <end position="164"/>
    </location>
</feature>
<dbReference type="OrthoDB" id="70707at2759"/>
<dbReference type="EMBL" id="DF237052">
    <property type="protein sequence ID" value="GAQ82186.1"/>
    <property type="molecule type" value="Genomic_DNA"/>
</dbReference>
<name>A0A1Y1I086_KLENI</name>
<dbReference type="Proteomes" id="UP000054558">
    <property type="component" value="Unassembled WGS sequence"/>
</dbReference>
<dbReference type="InterPro" id="IPR058923">
    <property type="entry name" value="RCC1-like_dom"/>
</dbReference>
<keyword evidence="5" id="KW-1185">Reference proteome</keyword>
<gene>
    <name evidence="4" type="ORF">KFL_001030110</name>
</gene>
<sequence length="419" mass="43543">MGDVRTLEEADEVWSWGAGTSGQLGNGKLDDELLPKRAQQLDEEQLKQIACGGSHAVGVTDDGRVFTWGSNPAEGPNTFIPAALPQPLEALSGIKIVKVAAGWAHTALITDDGKVLTYGEGQYGQLGLGTRSSVVAPSVVEALASVRAVDVACGLRHTLVLVEDASGTSCVRAFGAGKRGQLGVSSPTLVATRPVTVDGLNGVQVRAVSAAGDHSAALTVNGDLMAWGRGYLDAPDMHVPIRIGRGKKWSHMALGWSHGLALADEGGLWAWGSNRYGQLGTGASAPGTLPSPSAQLGVPGDPSPGLNNNHKVEREVKGAELKQIPFFVGRKVTGIAAGAEHSAAVTDSGEVFTWGWAEHGQLGLGDTQDRDTPQLLAVGLSPSQTRTSAQVYCGSGFTFVVLRHRQESEEAADVAVRTG</sequence>
<evidence type="ECO:0000313" key="5">
    <source>
        <dbReference type="Proteomes" id="UP000054558"/>
    </source>
</evidence>
<proteinExistence type="predicted"/>
<dbReference type="SUPFAM" id="SSF50985">
    <property type="entry name" value="RCC1/BLIP-II"/>
    <property type="match status" value="2"/>
</dbReference>
<dbReference type="OMA" id="GWGNCRK"/>
<dbReference type="AlphaFoldDB" id="A0A1Y1I086"/>
<evidence type="ECO:0000256" key="1">
    <source>
        <dbReference type="ARBA" id="ARBA00022737"/>
    </source>
</evidence>
<accession>A0A1Y1I086</accession>
<evidence type="ECO:0000313" key="4">
    <source>
        <dbReference type="EMBL" id="GAQ82186.1"/>
    </source>
</evidence>
<feature type="repeat" description="RCC1" evidence="2">
    <location>
        <begin position="169"/>
        <end position="221"/>
    </location>
</feature>
<dbReference type="PANTHER" id="PTHR22870">
    <property type="entry name" value="REGULATOR OF CHROMOSOME CONDENSATION"/>
    <property type="match status" value="1"/>
</dbReference>
<dbReference type="PRINTS" id="PR00633">
    <property type="entry name" value="RCCNDNSATION"/>
</dbReference>
<dbReference type="InterPro" id="IPR051210">
    <property type="entry name" value="Ub_ligase/GEF_domain"/>
</dbReference>
<dbReference type="PROSITE" id="PS00626">
    <property type="entry name" value="RCC1_2"/>
    <property type="match status" value="3"/>
</dbReference>
<dbReference type="Gene3D" id="2.130.10.30">
    <property type="entry name" value="Regulator of chromosome condensation 1/beta-lactamase-inhibitor protein II"/>
    <property type="match status" value="3"/>
</dbReference>
<dbReference type="PROSITE" id="PS50012">
    <property type="entry name" value="RCC1_3"/>
    <property type="match status" value="6"/>
</dbReference>